<name>A0A914VRE1_9BILA</name>
<proteinExistence type="predicted"/>
<keyword evidence="1" id="KW-1185">Reference proteome</keyword>
<dbReference type="WBParaSite" id="PSAMB.scaffold23397size432.g38895.t1">
    <property type="protein sequence ID" value="PSAMB.scaffold23397size432.g38895.t1"/>
    <property type="gene ID" value="PSAMB.scaffold23397size432.g38895"/>
</dbReference>
<protein>
    <submittedName>
        <fullName evidence="2">Uncharacterized protein</fullName>
    </submittedName>
</protein>
<evidence type="ECO:0000313" key="1">
    <source>
        <dbReference type="Proteomes" id="UP000887566"/>
    </source>
</evidence>
<dbReference type="Proteomes" id="UP000887566">
    <property type="component" value="Unplaced"/>
</dbReference>
<dbReference type="AlphaFoldDB" id="A0A914VRE1"/>
<sequence>RAGFYLLSELKELRGIINDWTATFPGVGGAVEELAKFGQAEKNKASHSLPRQNIGNLDGDVSTPAFFVTDELENQLDNLDALLVSLTTKVAAYDTVDEKTGAFTFDQWIMNARPLAARALDVVLQLVDSLIDAQLFRFLASLRT</sequence>
<evidence type="ECO:0000313" key="2">
    <source>
        <dbReference type="WBParaSite" id="PSAMB.scaffold23397size432.g38895.t1"/>
    </source>
</evidence>
<organism evidence="1 2">
    <name type="scientific">Plectus sambesii</name>
    <dbReference type="NCBI Taxonomy" id="2011161"/>
    <lineage>
        <taxon>Eukaryota</taxon>
        <taxon>Metazoa</taxon>
        <taxon>Ecdysozoa</taxon>
        <taxon>Nematoda</taxon>
        <taxon>Chromadorea</taxon>
        <taxon>Plectida</taxon>
        <taxon>Plectina</taxon>
        <taxon>Plectoidea</taxon>
        <taxon>Plectidae</taxon>
        <taxon>Plectus</taxon>
    </lineage>
</organism>
<reference evidence="2" key="1">
    <citation type="submission" date="2022-11" db="UniProtKB">
        <authorList>
            <consortium name="WormBaseParasite"/>
        </authorList>
    </citation>
    <scope>IDENTIFICATION</scope>
</reference>
<accession>A0A914VRE1</accession>